<reference evidence="2 3" key="1">
    <citation type="journal article" date="2014" name="Antonie Van Leeuwenhoek">
        <title>Hyphomonas beringensis sp. nov. and Hyphomonas chukchiensis sp. nov., isolated from surface seawater of the Bering Sea and Chukchi Sea.</title>
        <authorList>
            <person name="Li C."/>
            <person name="Lai Q."/>
            <person name="Li G."/>
            <person name="Dong C."/>
            <person name="Wang J."/>
            <person name="Liao Y."/>
            <person name="Shao Z."/>
        </authorList>
    </citation>
    <scope>NUCLEOTIDE SEQUENCE [LARGE SCALE GENOMIC DNA]</scope>
    <source>
        <strain evidence="2 3">22II1-22F38</strain>
    </source>
</reference>
<gene>
    <name evidence="2" type="ORF">HY36_09085</name>
</gene>
<comment type="caution">
    <text evidence="2">The sequence shown here is derived from an EMBL/GenBank/DDBJ whole genome shotgun (WGS) entry which is preliminary data.</text>
</comment>
<evidence type="ECO:0000256" key="1">
    <source>
        <dbReference type="SAM" id="Phobius"/>
    </source>
</evidence>
<keyword evidence="1" id="KW-0472">Membrane</keyword>
<dbReference type="AlphaFoldDB" id="A0A059DX80"/>
<name>A0A059DX80_9PROT</name>
<dbReference type="Proteomes" id="UP000024547">
    <property type="component" value="Unassembled WGS sequence"/>
</dbReference>
<dbReference type="STRING" id="1280948.HY36_09085"/>
<dbReference type="PATRIC" id="fig|1280948.3.peg.2936"/>
<feature type="transmembrane region" description="Helical" evidence="1">
    <location>
        <begin position="21"/>
        <end position="42"/>
    </location>
</feature>
<keyword evidence="1" id="KW-1133">Transmembrane helix</keyword>
<keyword evidence="3" id="KW-1185">Reference proteome</keyword>
<dbReference type="EMBL" id="AWFH01000056">
    <property type="protein sequence ID" value="KCZ58521.1"/>
    <property type="molecule type" value="Genomic_DNA"/>
</dbReference>
<sequence length="43" mass="5013">MDDRYNTTEARSDAGRFGRWLATRPAESWMFFVVGVFFGGLFF</sequence>
<keyword evidence="1" id="KW-0812">Transmembrane</keyword>
<protein>
    <submittedName>
        <fullName evidence="2">Uncharacterized protein</fullName>
    </submittedName>
</protein>
<evidence type="ECO:0000313" key="3">
    <source>
        <dbReference type="Proteomes" id="UP000024547"/>
    </source>
</evidence>
<dbReference type="RefSeq" id="WP_273013136.1">
    <property type="nucleotide sequence ID" value="NZ_AWFH01000056.1"/>
</dbReference>
<organism evidence="2 3">
    <name type="scientific">Hyphomonas atlantica</name>
    <dbReference type="NCBI Taxonomy" id="1280948"/>
    <lineage>
        <taxon>Bacteria</taxon>
        <taxon>Pseudomonadati</taxon>
        <taxon>Pseudomonadota</taxon>
        <taxon>Alphaproteobacteria</taxon>
        <taxon>Hyphomonadales</taxon>
        <taxon>Hyphomonadaceae</taxon>
        <taxon>Hyphomonas</taxon>
    </lineage>
</organism>
<proteinExistence type="predicted"/>
<evidence type="ECO:0000313" key="2">
    <source>
        <dbReference type="EMBL" id="KCZ58521.1"/>
    </source>
</evidence>
<accession>A0A059DX80</accession>